<feature type="chain" id="PRO_5043403099" evidence="1">
    <location>
        <begin position="21"/>
        <end position="299"/>
    </location>
</feature>
<gene>
    <name evidence="2" type="ORF">ABGB03_10080</name>
</gene>
<evidence type="ECO:0000256" key="1">
    <source>
        <dbReference type="SAM" id="SignalP"/>
    </source>
</evidence>
<feature type="signal peptide" evidence="1">
    <location>
        <begin position="1"/>
        <end position="20"/>
    </location>
</feature>
<dbReference type="AlphaFoldDB" id="A0AAU7BQ76"/>
<organism evidence="2">
    <name type="scientific">Pontimicrobium sp. SW4</name>
    <dbReference type="NCBI Taxonomy" id="3153519"/>
    <lineage>
        <taxon>Bacteria</taxon>
        <taxon>Pseudomonadati</taxon>
        <taxon>Bacteroidota</taxon>
        <taxon>Flavobacteriia</taxon>
        <taxon>Flavobacteriales</taxon>
        <taxon>Flavobacteriaceae</taxon>
        <taxon>Pontimicrobium</taxon>
    </lineage>
</organism>
<accession>A0AAU7BQ76</accession>
<dbReference type="EMBL" id="CP157199">
    <property type="protein sequence ID" value="XBG60202.1"/>
    <property type="molecule type" value="Genomic_DNA"/>
</dbReference>
<reference evidence="2" key="1">
    <citation type="submission" date="2024-05" db="EMBL/GenBank/DDBJ databases">
        <title>Pontimicrobium maritimus sp. nov., isolated form sea water.</title>
        <authorList>
            <person name="Muhammad N."/>
            <person name="Vuong T.Q."/>
            <person name="Han H.L."/>
            <person name="Kim S.-G."/>
        </authorList>
    </citation>
    <scope>NUCLEOTIDE SEQUENCE</scope>
    <source>
        <strain evidence="2">SW4</strain>
    </source>
</reference>
<protein>
    <submittedName>
        <fullName evidence="2">Uncharacterized protein</fullName>
    </submittedName>
</protein>
<name>A0AAU7BQ76_9FLAO</name>
<proteinExistence type="predicted"/>
<dbReference type="RefSeq" id="WP_347922387.1">
    <property type="nucleotide sequence ID" value="NZ_CP157199.1"/>
</dbReference>
<keyword evidence="1" id="KW-0732">Signal</keyword>
<evidence type="ECO:0000313" key="2">
    <source>
        <dbReference type="EMBL" id="XBG60202.1"/>
    </source>
</evidence>
<sequence length="299" mass="34649">MKKTILIFLIAFSSITICNAQEWFTSFDVAKRLALVQDKMLLVMWQNTLDYPYPVTLKGEKGVSIVVDLNENDEVNSLIWQHFVPVILLESNYDEFYNKAKKNRSTWYLDKLKDDSIKIMDANGNILNVEPEDVQMENLTLLIKKYALNTSFLKHELNNYSKEQNVTTAFNLGSKYLDYSIYVQKNVRSEIIRLVDIYFNEAKEYLEESTINNKLGFLQRLDFLDIEKALILNNPGKARRLLKKIDVAEIDSTNLSLYNFLNYTTFKLLKKEDDAALFKDKLSTVDLKKAELIVDSSGS</sequence>